<evidence type="ECO:0000256" key="2">
    <source>
        <dbReference type="ARBA" id="ARBA00022553"/>
    </source>
</evidence>
<sequence>MEEEIAVVGIGCNFPGGEGLDSFWKVLVEGRNCVTDIPEERFDTRCWFDPDGTKPGHTQTTRAALVDGFNEFDHRFFGLSEAEADCMDPQQKLLLQCSFRALEDSGTPMETASGSRTGVYIGYRCRRNPINL</sequence>
<comment type="caution">
    <text evidence="4">The sequence shown here is derived from an EMBL/GenBank/DDBJ whole genome shotgun (WGS) entry which is preliminary data.</text>
</comment>
<dbReference type="EMBL" id="JAOPHQ010005209">
    <property type="protein sequence ID" value="KAK0136170.1"/>
    <property type="molecule type" value="Genomic_DNA"/>
</dbReference>
<gene>
    <name evidence="4" type="ORF">N1851_027935</name>
</gene>
<name>A0AA47M9J8_MERPO</name>
<keyword evidence="1" id="KW-0596">Phosphopantetheine</keyword>
<dbReference type="AlphaFoldDB" id="A0AA47M9J8"/>
<protein>
    <recommendedName>
        <fullName evidence="3">Ketosynthase family 3 (KS3) domain-containing protein</fullName>
    </recommendedName>
</protein>
<dbReference type="InterPro" id="IPR020841">
    <property type="entry name" value="PKS_Beta-ketoAc_synthase_dom"/>
</dbReference>
<dbReference type="InterPro" id="IPR014030">
    <property type="entry name" value="Ketoacyl_synth_N"/>
</dbReference>
<dbReference type="Gene3D" id="3.40.47.10">
    <property type="match status" value="1"/>
</dbReference>
<reference evidence="4" key="1">
    <citation type="journal article" date="2023" name="Front. Mar. Sci.">
        <title>A new Merluccius polli reference genome to investigate the effects of global change in West African waters.</title>
        <authorList>
            <person name="Mateo J.L."/>
            <person name="Blanco-Fernandez C."/>
            <person name="Garcia-Vazquez E."/>
            <person name="Machado-Schiaffino G."/>
        </authorList>
    </citation>
    <scope>NUCLEOTIDE SEQUENCE</scope>
    <source>
        <strain evidence="4">C29</strain>
        <tissue evidence="4">Fin</tissue>
    </source>
</reference>
<proteinExistence type="predicted"/>
<dbReference type="CDD" id="cd00833">
    <property type="entry name" value="PKS"/>
    <property type="match status" value="1"/>
</dbReference>
<dbReference type="InterPro" id="IPR016039">
    <property type="entry name" value="Thiolase-like"/>
</dbReference>
<dbReference type="SUPFAM" id="SSF53901">
    <property type="entry name" value="Thiolase-like"/>
    <property type="match status" value="1"/>
</dbReference>
<evidence type="ECO:0000313" key="5">
    <source>
        <dbReference type="Proteomes" id="UP001174136"/>
    </source>
</evidence>
<dbReference type="PANTHER" id="PTHR43775">
    <property type="entry name" value="FATTY ACID SYNTHASE"/>
    <property type="match status" value="1"/>
</dbReference>
<keyword evidence="5" id="KW-1185">Reference proteome</keyword>
<evidence type="ECO:0000259" key="3">
    <source>
        <dbReference type="PROSITE" id="PS52004"/>
    </source>
</evidence>
<accession>A0AA47M9J8</accession>
<keyword evidence="2" id="KW-0597">Phosphoprotein</keyword>
<evidence type="ECO:0000256" key="1">
    <source>
        <dbReference type="ARBA" id="ARBA00022450"/>
    </source>
</evidence>
<organism evidence="4 5">
    <name type="scientific">Merluccius polli</name>
    <name type="common">Benguela hake</name>
    <name type="synonym">Merluccius cadenati</name>
    <dbReference type="NCBI Taxonomy" id="89951"/>
    <lineage>
        <taxon>Eukaryota</taxon>
        <taxon>Metazoa</taxon>
        <taxon>Chordata</taxon>
        <taxon>Craniata</taxon>
        <taxon>Vertebrata</taxon>
        <taxon>Euteleostomi</taxon>
        <taxon>Actinopterygii</taxon>
        <taxon>Neopterygii</taxon>
        <taxon>Teleostei</taxon>
        <taxon>Neoteleostei</taxon>
        <taxon>Acanthomorphata</taxon>
        <taxon>Zeiogadaria</taxon>
        <taxon>Gadariae</taxon>
        <taxon>Gadiformes</taxon>
        <taxon>Gadoidei</taxon>
        <taxon>Merlucciidae</taxon>
        <taxon>Merluccius</taxon>
    </lineage>
</organism>
<dbReference type="InterPro" id="IPR050091">
    <property type="entry name" value="PKS_NRPS_Biosynth_Enz"/>
</dbReference>
<dbReference type="SMART" id="SM00825">
    <property type="entry name" value="PKS_KS"/>
    <property type="match status" value="1"/>
</dbReference>
<dbReference type="GO" id="GO:0004312">
    <property type="term" value="F:fatty acid synthase activity"/>
    <property type="evidence" value="ECO:0007669"/>
    <property type="project" value="TreeGrafter"/>
</dbReference>
<dbReference type="GO" id="GO:0006633">
    <property type="term" value="P:fatty acid biosynthetic process"/>
    <property type="evidence" value="ECO:0007669"/>
    <property type="project" value="TreeGrafter"/>
</dbReference>
<dbReference type="Proteomes" id="UP001174136">
    <property type="component" value="Unassembled WGS sequence"/>
</dbReference>
<dbReference type="PROSITE" id="PS52004">
    <property type="entry name" value="KS3_2"/>
    <property type="match status" value="1"/>
</dbReference>
<dbReference type="PANTHER" id="PTHR43775:SF37">
    <property type="entry name" value="SI:DKEY-61P9.11"/>
    <property type="match status" value="1"/>
</dbReference>
<evidence type="ECO:0000313" key="4">
    <source>
        <dbReference type="EMBL" id="KAK0136170.1"/>
    </source>
</evidence>
<dbReference type="Pfam" id="PF00109">
    <property type="entry name" value="ketoacyl-synt"/>
    <property type="match status" value="1"/>
</dbReference>
<feature type="domain" description="Ketosynthase family 3 (KS3)" evidence="3">
    <location>
        <begin position="2"/>
        <end position="132"/>
    </location>
</feature>